<dbReference type="Gene3D" id="3.40.630.30">
    <property type="match status" value="1"/>
</dbReference>
<evidence type="ECO:0000313" key="5">
    <source>
        <dbReference type="EMBL" id="OQR75713.1"/>
    </source>
</evidence>
<dbReference type="AlphaFoldDB" id="A0A1V9XQL1"/>
<evidence type="ECO:0000313" key="6">
    <source>
        <dbReference type="Proteomes" id="UP000192247"/>
    </source>
</evidence>
<gene>
    <name evidence="5" type="ORF">BIW11_00728</name>
</gene>
<dbReference type="PANTHER" id="PTHR45896:SF1">
    <property type="entry name" value="N-ALPHA-ACETYLTRANSFERASE 30"/>
    <property type="match status" value="1"/>
</dbReference>
<evidence type="ECO:0000256" key="1">
    <source>
        <dbReference type="ARBA" id="ARBA00022679"/>
    </source>
</evidence>
<proteinExistence type="inferred from homology"/>
<evidence type="ECO:0000256" key="3">
    <source>
        <dbReference type="ARBA" id="ARBA00024025"/>
    </source>
</evidence>
<comment type="caution">
    <text evidence="5">The sequence shown here is derived from an EMBL/GenBank/DDBJ whole genome shotgun (WGS) entry which is preliminary data.</text>
</comment>
<feature type="domain" description="N-acetyltransferase" evidence="4">
    <location>
        <begin position="72"/>
        <end position="221"/>
    </location>
</feature>
<dbReference type="GO" id="GO:0031417">
    <property type="term" value="C:NatC complex"/>
    <property type="evidence" value="ECO:0007669"/>
    <property type="project" value="TreeGrafter"/>
</dbReference>
<dbReference type="InterPro" id="IPR000182">
    <property type="entry name" value="GNAT_dom"/>
</dbReference>
<dbReference type="InterPro" id="IPR044542">
    <property type="entry name" value="NAA30-like"/>
</dbReference>
<dbReference type="SUPFAM" id="SSF55729">
    <property type="entry name" value="Acyl-CoA N-acyltransferases (Nat)"/>
    <property type="match status" value="1"/>
</dbReference>
<organism evidence="5 6">
    <name type="scientific">Tropilaelaps mercedesae</name>
    <dbReference type="NCBI Taxonomy" id="418985"/>
    <lineage>
        <taxon>Eukaryota</taxon>
        <taxon>Metazoa</taxon>
        <taxon>Ecdysozoa</taxon>
        <taxon>Arthropoda</taxon>
        <taxon>Chelicerata</taxon>
        <taxon>Arachnida</taxon>
        <taxon>Acari</taxon>
        <taxon>Parasitiformes</taxon>
        <taxon>Mesostigmata</taxon>
        <taxon>Gamasina</taxon>
        <taxon>Dermanyssoidea</taxon>
        <taxon>Laelapidae</taxon>
        <taxon>Tropilaelaps</taxon>
    </lineage>
</organism>
<dbReference type="PANTHER" id="PTHR45896">
    <property type="entry name" value="N-ALPHA-ACETYLTRANSFERASE 30"/>
    <property type="match status" value="1"/>
</dbReference>
<accession>A0A1V9XQL1</accession>
<dbReference type="PROSITE" id="PS51186">
    <property type="entry name" value="GNAT"/>
    <property type="match status" value="1"/>
</dbReference>
<reference evidence="5 6" key="1">
    <citation type="journal article" date="2017" name="Gigascience">
        <title>Draft genome of the honey bee ectoparasitic mite, Tropilaelaps mercedesae, is shaped by the parasitic life history.</title>
        <authorList>
            <person name="Dong X."/>
            <person name="Armstrong S.D."/>
            <person name="Xia D."/>
            <person name="Makepeace B.L."/>
            <person name="Darby A.C."/>
            <person name="Kadowaki T."/>
        </authorList>
    </citation>
    <scope>NUCLEOTIDE SEQUENCE [LARGE SCALE GENOMIC DNA]</scope>
    <source>
        <strain evidence="5">Wuxi-XJTLU</strain>
    </source>
</reference>
<comment type="similarity">
    <text evidence="3">Belongs to the acetyltransferase family. MAK3 subfamily.</text>
</comment>
<keyword evidence="6" id="KW-1185">Reference proteome</keyword>
<dbReference type="CDD" id="cd04301">
    <property type="entry name" value="NAT_SF"/>
    <property type="match status" value="1"/>
</dbReference>
<dbReference type="Pfam" id="PF00583">
    <property type="entry name" value="Acetyltransf_1"/>
    <property type="match status" value="1"/>
</dbReference>
<name>A0A1V9XQL1_9ACAR</name>
<protein>
    <submittedName>
        <fullName evidence="5">N-acetyltransferase MAK3 protein</fullName>
    </submittedName>
</protein>
<dbReference type="STRING" id="418985.A0A1V9XQL1"/>
<sequence length="228" mass="25821">MQRSAHPSRNGFGSTLEEITAYEPSGPLTSNLPSEPDHLVQPKSATGYKSNAVQSWNRVLVADILPVSVNGINYNQILVESNLDKITELLSRCFPRQYQSYINSYFALYPNSTCLQATRGNLMIGCVVFKLEELRKSHLQGSIAYLAVDKTSRNQKVGSNLLRRAIRTLENEGVQEVILYTEVNNLPSLRLYGKFGFFQKKRIPGYYPTGVDAFQLKLVLQPLRYLRR</sequence>
<dbReference type="OrthoDB" id="249099at2759"/>
<dbReference type="Proteomes" id="UP000192247">
    <property type="component" value="Unassembled WGS sequence"/>
</dbReference>
<dbReference type="EMBL" id="MNPL01005935">
    <property type="protein sequence ID" value="OQR75713.1"/>
    <property type="molecule type" value="Genomic_DNA"/>
</dbReference>
<evidence type="ECO:0000259" key="4">
    <source>
        <dbReference type="PROSITE" id="PS51186"/>
    </source>
</evidence>
<dbReference type="GO" id="GO:0004596">
    <property type="term" value="F:protein-N-terminal amino-acid acetyltransferase activity"/>
    <property type="evidence" value="ECO:0007669"/>
    <property type="project" value="InterPro"/>
</dbReference>
<dbReference type="InterPro" id="IPR016181">
    <property type="entry name" value="Acyl_CoA_acyltransferase"/>
</dbReference>
<keyword evidence="2" id="KW-0012">Acyltransferase</keyword>
<dbReference type="InParanoid" id="A0A1V9XQL1"/>
<keyword evidence="1 5" id="KW-0808">Transferase</keyword>
<evidence type="ECO:0000256" key="2">
    <source>
        <dbReference type="ARBA" id="ARBA00023315"/>
    </source>
</evidence>